<keyword evidence="2" id="KW-1185">Reference proteome</keyword>
<accession>A0A2I0B3H0</accession>
<sequence>MHKLFRAFGTPGIASCGRSHQNYGLGEPRVAFTRMLNLEIWTALALFVPELP</sequence>
<organism evidence="1 2">
    <name type="scientific">Apostasia shenzhenica</name>
    <dbReference type="NCBI Taxonomy" id="1088818"/>
    <lineage>
        <taxon>Eukaryota</taxon>
        <taxon>Viridiplantae</taxon>
        <taxon>Streptophyta</taxon>
        <taxon>Embryophyta</taxon>
        <taxon>Tracheophyta</taxon>
        <taxon>Spermatophyta</taxon>
        <taxon>Magnoliopsida</taxon>
        <taxon>Liliopsida</taxon>
        <taxon>Asparagales</taxon>
        <taxon>Orchidaceae</taxon>
        <taxon>Apostasioideae</taxon>
        <taxon>Apostasia</taxon>
    </lineage>
</organism>
<dbReference type="AlphaFoldDB" id="A0A2I0B3H0"/>
<evidence type="ECO:0000313" key="2">
    <source>
        <dbReference type="Proteomes" id="UP000236161"/>
    </source>
</evidence>
<name>A0A2I0B3H0_9ASPA</name>
<evidence type="ECO:0000313" key="1">
    <source>
        <dbReference type="EMBL" id="PKA62342.1"/>
    </source>
</evidence>
<dbReference type="Proteomes" id="UP000236161">
    <property type="component" value="Unassembled WGS sequence"/>
</dbReference>
<gene>
    <name evidence="1" type="ORF">AXF42_Ash009226</name>
</gene>
<proteinExistence type="predicted"/>
<dbReference type="EMBL" id="KZ451917">
    <property type="protein sequence ID" value="PKA62342.1"/>
    <property type="molecule type" value="Genomic_DNA"/>
</dbReference>
<protein>
    <submittedName>
        <fullName evidence="1">Uncharacterized protein</fullName>
    </submittedName>
</protein>
<reference evidence="1 2" key="1">
    <citation type="journal article" date="2017" name="Nature">
        <title>The Apostasia genome and the evolution of orchids.</title>
        <authorList>
            <person name="Zhang G.Q."/>
            <person name="Liu K.W."/>
            <person name="Li Z."/>
            <person name="Lohaus R."/>
            <person name="Hsiao Y.Y."/>
            <person name="Niu S.C."/>
            <person name="Wang J.Y."/>
            <person name="Lin Y.C."/>
            <person name="Xu Q."/>
            <person name="Chen L.J."/>
            <person name="Yoshida K."/>
            <person name="Fujiwara S."/>
            <person name="Wang Z.W."/>
            <person name="Zhang Y.Q."/>
            <person name="Mitsuda N."/>
            <person name="Wang M."/>
            <person name="Liu G.H."/>
            <person name="Pecoraro L."/>
            <person name="Huang H.X."/>
            <person name="Xiao X.J."/>
            <person name="Lin M."/>
            <person name="Wu X.Y."/>
            <person name="Wu W.L."/>
            <person name="Chen Y.Y."/>
            <person name="Chang S.B."/>
            <person name="Sakamoto S."/>
            <person name="Ohme-Takagi M."/>
            <person name="Yagi M."/>
            <person name="Zeng S.J."/>
            <person name="Shen C.Y."/>
            <person name="Yeh C.M."/>
            <person name="Luo Y.B."/>
            <person name="Tsai W.C."/>
            <person name="Van de Peer Y."/>
            <person name="Liu Z.J."/>
        </authorList>
    </citation>
    <scope>NUCLEOTIDE SEQUENCE [LARGE SCALE GENOMIC DNA]</scope>
    <source>
        <strain evidence="2">cv. Shenzhen</strain>
        <tissue evidence="1">Stem</tissue>
    </source>
</reference>